<reference evidence="1 2" key="1">
    <citation type="journal article" date="2011" name="Microb. Cell Fact.">
        <title>Genome sequences and comparative genomics of two Lactobacillus ruminis strains from the bovine and human intestinal tracts.</title>
        <authorList>
            <person name="Forde B.M."/>
            <person name="Neville B.A."/>
            <person name="O'Donnell M.M."/>
            <person name="Riboulet-Bisson E."/>
            <person name="Claesson M.J."/>
            <person name="Coghlan A."/>
            <person name="Ross R.P."/>
            <person name="O'Toole P.W."/>
        </authorList>
    </citation>
    <scope>NUCLEOTIDE SEQUENCE [LARGE SCALE GENOMIC DNA]</scope>
    <source>
        <strain evidence="2">ATCC 27782 / RF3</strain>
    </source>
</reference>
<dbReference type="HOGENOM" id="CLU_3382498_0_0_9"/>
<gene>
    <name evidence="1" type="ordered locus">LRC_16910</name>
</gene>
<sequence length="33" mass="3837">MRPEFGPAGRKNHTVPRDSKWITVKKPLFEICP</sequence>
<keyword evidence="2" id="KW-1185">Reference proteome</keyword>
<proteinExistence type="predicted"/>
<accession>G2SRY5</accession>
<dbReference type="EMBL" id="CP003032">
    <property type="protein sequence ID" value="AEN78933.1"/>
    <property type="molecule type" value="Genomic_DNA"/>
</dbReference>
<dbReference type="KEGG" id="lrm:LRC_16910"/>
<evidence type="ECO:0000313" key="2">
    <source>
        <dbReference type="Proteomes" id="UP000001279"/>
    </source>
</evidence>
<name>G2SRY5_LIGR2</name>
<evidence type="ECO:0000313" key="1">
    <source>
        <dbReference type="EMBL" id="AEN78933.1"/>
    </source>
</evidence>
<dbReference type="AlphaFoldDB" id="G2SRY5"/>
<dbReference type="Proteomes" id="UP000001279">
    <property type="component" value="Chromosome"/>
</dbReference>
<organism evidence="1 2">
    <name type="scientific">Ligilactobacillus ruminis (strain ATCC 27782 / RF3)</name>
    <name type="common">Lactobacillus ruminis</name>
    <dbReference type="NCBI Taxonomy" id="1069534"/>
    <lineage>
        <taxon>Bacteria</taxon>
        <taxon>Bacillati</taxon>
        <taxon>Bacillota</taxon>
        <taxon>Bacilli</taxon>
        <taxon>Lactobacillales</taxon>
        <taxon>Lactobacillaceae</taxon>
        <taxon>Ligilactobacillus</taxon>
    </lineage>
</organism>
<protein>
    <submittedName>
        <fullName evidence="1">Uncharacterized protein</fullName>
    </submittedName>
</protein>